<keyword evidence="2" id="KW-1185">Reference proteome</keyword>
<accession>A0ACB8E7G0</accession>
<comment type="caution">
    <text evidence="1">The sequence shown here is derived from an EMBL/GenBank/DDBJ whole genome shotgun (WGS) entry which is preliminary data.</text>
</comment>
<name>A0ACB8E7G0_9SAUR</name>
<sequence>MASPPLAPEPGGDAPSEQERLLRRGELLALGNRLKEALEAYSAALRLGPPLVPTSRRRLGTLVDCLVLHYRLRLTDDSGGAPAGLFCCCGCRGFLGEPVVAPCGHAYCRRCLREGLRARCRLCGQALGASTVVAVVLGQLSEKWFPVECRRTRTWRRLGELLGQGRHRAAREAASQALGEDPRDLMLRIYRAESSAALQEFKFALDDLNAVITEIPSWPEVYFRRAKIFRSTGSVDDALQLFLHCLALDEGFLPAKLEVEKMLYALLSPENVGKHLKESALSSPHARSKHVSEMDLEPDLRVQQVTSEPVGENLSLGESTRSLISTEKIAKEDGLKRVSSEPLLSVQEKDVFLKRKLSLSEQDFTICEDRNKQTKEGETTEKGTAILLGCGAVPKDLIDVSDFECSLCMSPNSDFSKFYFRLFFHPVTTPCGHTFCKNCLERCLDYAPQCPLCKECLKEYLASRKYSITHLLKALIKKYLPAELAERKRIHDEETAEHSSLTRSVPIFVCTMAYPTVPCPLHVFEPRYRLMIRRSIETGTKQFGMCTSDPQKGFADYGCMLYIRNIDYLPDGRSIVDTVGLKRFTVLQRGMKDGYCTADIEYLEDTKIKDEGETRKLGELHDFVYSQACSWFQSLRNKFHTQILQHFGPMPERESNVQDMANGPAWCWWLLAVLPVDPRYQLTVFSMRSLKERLIKIQDILTYFSRDQSK</sequence>
<reference evidence="1" key="1">
    <citation type="submission" date="2021-08" db="EMBL/GenBank/DDBJ databases">
        <title>The first chromosome-level gecko genome reveals the dynamic sex chromosomes of Neotropical dwarf geckos (Sphaerodactylidae: Sphaerodactylus).</title>
        <authorList>
            <person name="Pinto B.J."/>
            <person name="Keating S.E."/>
            <person name="Gamble T."/>
        </authorList>
    </citation>
    <scope>NUCLEOTIDE SEQUENCE</scope>
    <source>
        <strain evidence="1">TG3544</strain>
    </source>
</reference>
<gene>
    <name evidence="1" type="primary">LONRF1</name>
    <name evidence="1" type="ORF">K3G42_010389</name>
</gene>
<organism evidence="1 2">
    <name type="scientific">Sphaerodactylus townsendi</name>
    <dbReference type="NCBI Taxonomy" id="933632"/>
    <lineage>
        <taxon>Eukaryota</taxon>
        <taxon>Metazoa</taxon>
        <taxon>Chordata</taxon>
        <taxon>Craniata</taxon>
        <taxon>Vertebrata</taxon>
        <taxon>Euteleostomi</taxon>
        <taxon>Lepidosauria</taxon>
        <taxon>Squamata</taxon>
        <taxon>Bifurcata</taxon>
        <taxon>Gekkota</taxon>
        <taxon>Sphaerodactylidae</taxon>
        <taxon>Sphaerodactylus</taxon>
    </lineage>
</organism>
<protein>
    <submittedName>
        <fullName evidence="1">LON peptidase N-terminal domain and RING finger protein 1</fullName>
    </submittedName>
</protein>
<evidence type="ECO:0000313" key="2">
    <source>
        <dbReference type="Proteomes" id="UP000827872"/>
    </source>
</evidence>
<dbReference type="EMBL" id="CM037623">
    <property type="protein sequence ID" value="KAH7988216.1"/>
    <property type="molecule type" value="Genomic_DNA"/>
</dbReference>
<dbReference type="Proteomes" id="UP000827872">
    <property type="component" value="Linkage Group LG10"/>
</dbReference>
<evidence type="ECO:0000313" key="1">
    <source>
        <dbReference type="EMBL" id="KAH7988216.1"/>
    </source>
</evidence>
<proteinExistence type="predicted"/>